<protein>
    <submittedName>
        <fullName evidence="1">Uncharacterized protein</fullName>
    </submittedName>
</protein>
<gene>
    <name evidence="1" type="ORF">JGU71_16265</name>
</gene>
<name>A0A934NSJ0_9NOCA</name>
<dbReference type="Proteomes" id="UP000655868">
    <property type="component" value="Unassembled WGS sequence"/>
</dbReference>
<reference evidence="1" key="1">
    <citation type="submission" date="2020-12" db="EMBL/GenBank/DDBJ databases">
        <title>Antrihabitans popcorni sp. nov. and Antrihabitans auranticaus sp. nov., isolated from a larva cave.</title>
        <authorList>
            <person name="Lee S.D."/>
            <person name="Kim I.S."/>
        </authorList>
    </citation>
    <scope>NUCLEOTIDE SEQUENCE</scope>
    <source>
        <strain evidence="1">YC3-6</strain>
    </source>
</reference>
<evidence type="ECO:0000313" key="1">
    <source>
        <dbReference type="EMBL" id="MBJ8340447.1"/>
    </source>
</evidence>
<accession>A0A934NSJ0</accession>
<keyword evidence="2" id="KW-1185">Reference proteome</keyword>
<comment type="caution">
    <text evidence="1">The sequence shown here is derived from an EMBL/GenBank/DDBJ whole genome shotgun (WGS) entry which is preliminary data.</text>
</comment>
<evidence type="ECO:0000313" key="2">
    <source>
        <dbReference type="Proteomes" id="UP000655868"/>
    </source>
</evidence>
<dbReference type="AlphaFoldDB" id="A0A934NSJ0"/>
<organism evidence="1 2">
    <name type="scientific">Antrihabitans stalagmiti</name>
    <dbReference type="NCBI Taxonomy" id="2799499"/>
    <lineage>
        <taxon>Bacteria</taxon>
        <taxon>Bacillati</taxon>
        <taxon>Actinomycetota</taxon>
        <taxon>Actinomycetes</taxon>
        <taxon>Mycobacteriales</taxon>
        <taxon>Nocardiaceae</taxon>
        <taxon>Antrihabitans</taxon>
    </lineage>
</organism>
<dbReference type="EMBL" id="JAEMNV010000004">
    <property type="protein sequence ID" value="MBJ8340447.1"/>
    <property type="molecule type" value="Genomic_DNA"/>
</dbReference>
<sequence>MNARVFFAAVLIAAWLLVRIPGAVLAAALLLVWRRYGPHPYGRPFFGQGRR</sequence>
<dbReference type="RefSeq" id="WP_199705252.1">
    <property type="nucleotide sequence ID" value="NZ_JAEMNV010000004.1"/>
</dbReference>
<proteinExistence type="predicted"/>